<dbReference type="STRING" id="45351.A7RQP0"/>
<dbReference type="GO" id="GO:0007186">
    <property type="term" value="P:G protein-coupled receptor signaling pathway"/>
    <property type="evidence" value="ECO:0000318"/>
    <property type="project" value="GO_Central"/>
</dbReference>
<dbReference type="HOGENOM" id="CLU_009579_14_1_1"/>
<evidence type="ECO:0000256" key="10">
    <source>
        <dbReference type="SAM" id="Phobius"/>
    </source>
</evidence>
<keyword evidence="6 10" id="KW-0472">Membrane</keyword>
<name>A7RQP0_NEMVE</name>
<keyword evidence="9" id="KW-0807">Transducer</keyword>
<evidence type="ECO:0000256" key="7">
    <source>
        <dbReference type="ARBA" id="ARBA00023170"/>
    </source>
</evidence>
<feature type="transmembrane region" description="Helical" evidence="10">
    <location>
        <begin position="170"/>
        <end position="192"/>
    </location>
</feature>
<dbReference type="Gene3D" id="1.20.1070.10">
    <property type="entry name" value="Rhodopsin 7-helix transmembrane proteins"/>
    <property type="match status" value="1"/>
</dbReference>
<proteinExistence type="predicted"/>
<dbReference type="InterPro" id="IPR000276">
    <property type="entry name" value="GPCR_Rhodpsn"/>
</dbReference>
<dbReference type="PROSITE" id="PS50262">
    <property type="entry name" value="G_PROTEIN_RECEP_F1_2"/>
    <property type="match status" value="1"/>
</dbReference>
<comment type="subcellular location">
    <subcellularLocation>
        <location evidence="1">Cell membrane</location>
        <topology evidence="1">Multi-pass membrane protein</topology>
    </subcellularLocation>
</comment>
<feature type="transmembrane region" description="Helical" evidence="10">
    <location>
        <begin position="99"/>
        <end position="122"/>
    </location>
</feature>
<dbReference type="SUPFAM" id="SSF81321">
    <property type="entry name" value="Family A G protein-coupled receptor-like"/>
    <property type="match status" value="1"/>
</dbReference>
<keyword evidence="2" id="KW-1003">Cell membrane</keyword>
<dbReference type="PANTHER" id="PTHR24246:SF27">
    <property type="entry name" value="ADENOSINE RECEPTOR, ISOFORM A"/>
    <property type="match status" value="1"/>
</dbReference>
<evidence type="ECO:0000313" key="13">
    <source>
        <dbReference type="Proteomes" id="UP000001593"/>
    </source>
</evidence>
<dbReference type="Proteomes" id="UP000001593">
    <property type="component" value="Unassembled WGS sequence"/>
</dbReference>
<evidence type="ECO:0000256" key="6">
    <source>
        <dbReference type="ARBA" id="ARBA00023136"/>
    </source>
</evidence>
<feature type="domain" description="G-protein coupled receptors family 1 profile" evidence="11">
    <location>
        <begin position="41"/>
        <end position="284"/>
    </location>
</feature>
<evidence type="ECO:0000313" key="12">
    <source>
        <dbReference type="EMBL" id="EDO46143.1"/>
    </source>
</evidence>
<gene>
    <name evidence="12" type="ORF">NEMVEDRAFT_v1g200666</name>
</gene>
<evidence type="ECO:0000256" key="9">
    <source>
        <dbReference type="ARBA" id="ARBA00023224"/>
    </source>
</evidence>
<dbReference type="PRINTS" id="PR00237">
    <property type="entry name" value="GPCRRHODOPSN"/>
</dbReference>
<accession>A7RQP0</accession>
<dbReference type="OMA" id="RRIFITM"/>
<protein>
    <recommendedName>
        <fullName evidence="11">G-protein coupled receptors family 1 profile domain-containing protein</fullName>
    </recommendedName>
</protein>
<dbReference type="Pfam" id="PF00001">
    <property type="entry name" value="7tm_1"/>
    <property type="match status" value="1"/>
</dbReference>
<feature type="transmembrane region" description="Helical" evidence="10">
    <location>
        <begin position="232"/>
        <end position="257"/>
    </location>
</feature>
<organism evidence="12 13">
    <name type="scientific">Nematostella vectensis</name>
    <name type="common">Starlet sea anemone</name>
    <dbReference type="NCBI Taxonomy" id="45351"/>
    <lineage>
        <taxon>Eukaryota</taxon>
        <taxon>Metazoa</taxon>
        <taxon>Cnidaria</taxon>
        <taxon>Anthozoa</taxon>
        <taxon>Hexacorallia</taxon>
        <taxon>Actiniaria</taxon>
        <taxon>Edwardsiidae</taxon>
        <taxon>Nematostella</taxon>
    </lineage>
</organism>
<dbReference type="AlphaFoldDB" id="A7RQP0"/>
<keyword evidence="8" id="KW-0325">Glycoprotein</keyword>
<dbReference type="InParanoid" id="A7RQP0"/>
<keyword evidence="4 10" id="KW-1133">Transmembrane helix</keyword>
<keyword evidence="7" id="KW-0675">Receptor</keyword>
<feature type="transmembrane region" description="Helical" evidence="10">
    <location>
        <begin position="143"/>
        <end position="164"/>
    </location>
</feature>
<dbReference type="eggNOG" id="KOG3656">
    <property type="taxonomic scope" value="Eukaryota"/>
</dbReference>
<evidence type="ECO:0000256" key="1">
    <source>
        <dbReference type="ARBA" id="ARBA00004651"/>
    </source>
</evidence>
<keyword evidence="3 10" id="KW-0812">Transmembrane</keyword>
<dbReference type="GO" id="GO:0005886">
    <property type="term" value="C:plasma membrane"/>
    <property type="evidence" value="ECO:0000318"/>
    <property type="project" value="GO_Central"/>
</dbReference>
<evidence type="ECO:0000256" key="5">
    <source>
        <dbReference type="ARBA" id="ARBA00023040"/>
    </source>
</evidence>
<evidence type="ECO:0000256" key="3">
    <source>
        <dbReference type="ARBA" id="ARBA00022692"/>
    </source>
</evidence>
<dbReference type="PANTHER" id="PTHR24246">
    <property type="entry name" value="OLFACTORY RECEPTOR AND ADENOSINE RECEPTOR"/>
    <property type="match status" value="1"/>
</dbReference>
<keyword evidence="13" id="KW-1185">Reference proteome</keyword>
<evidence type="ECO:0000256" key="2">
    <source>
        <dbReference type="ARBA" id="ARBA00022475"/>
    </source>
</evidence>
<feature type="transmembrane region" description="Helical" evidence="10">
    <location>
        <begin position="62"/>
        <end position="87"/>
    </location>
</feature>
<feature type="transmembrane region" description="Helical" evidence="10">
    <location>
        <begin position="263"/>
        <end position="283"/>
    </location>
</feature>
<dbReference type="GO" id="GO:0001609">
    <property type="term" value="F:G protein-coupled adenosine receptor activity"/>
    <property type="evidence" value="ECO:0000318"/>
    <property type="project" value="GO_Central"/>
</dbReference>
<evidence type="ECO:0000259" key="11">
    <source>
        <dbReference type="PROSITE" id="PS50262"/>
    </source>
</evidence>
<dbReference type="EMBL" id="DS469529">
    <property type="protein sequence ID" value="EDO46143.1"/>
    <property type="molecule type" value="Genomic_DNA"/>
</dbReference>
<reference evidence="12 13" key="1">
    <citation type="journal article" date="2007" name="Science">
        <title>Sea anemone genome reveals ancestral eumetazoan gene repertoire and genomic organization.</title>
        <authorList>
            <person name="Putnam N.H."/>
            <person name="Srivastava M."/>
            <person name="Hellsten U."/>
            <person name="Dirks B."/>
            <person name="Chapman J."/>
            <person name="Salamov A."/>
            <person name="Terry A."/>
            <person name="Shapiro H."/>
            <person name="Lindquist E."/>
            <person name="Kapitonov V.V."/>
            <person name="Jurka J."/>
            <person name="Genikhovich G."/>
            <person name="Grigoriev I.V."/>
            <person name="Lucas S.M."/>
            <person name="Steele R.E."/>
            <person name="Finnerty J.R."/>
            <person name="Technau U."/>
            <person name="Martindale M.Q."/>
            <person name="Rokhsar D.S."/>
        </authorList>
    </citation>
    <scope>NUCLEOTIDE SEQUENCE [LARGE SCALE GENOMIC DNA]</scope>
    <source>
        <strain evidence="13">CH2 X CH6</strain>
    </source>
</reference>
<sequence length="384" mass="42920">MNSTNCLYFSVRPFGITDFVRWSSSLAISLNASLTIATIISNAAVILTVVRFRELRTSSHLLIAFLALTDVSIGLFVQPLFIAFEILTLTRTTPACVVIVLYTVLRALFATMSQVTVLLISMEKTLAIFWPFRYRQIVRQRRIFITMAIVWCVWILVVSARFMGLETKTFRITVGVVIITCHALTGLAYVRIERLAAGHMKKIKQQLQSVSENNASWKAQVLGERKALRTTLYIIACMFLCYAPVVGVLLANIFSVYPPQYSHIMFTWADSFVYLSSIFNPAIYCMRNREFRRGCVASLVCCEQNAATSRRHEAAVTSITNVAFEMEAVGISKKSNTPVLLGQFAPFAGVSSSGIGVDVNLKLDEPLAGGALNRPSRVVWRYDY</sequence>
<evidence type="ECO:0000256" key="4">
    <source>
        <dbReference type="ARBA" id="ARBA00022989"/>
    </source>
</evidence>
<feature type="transmembrane region" description="Helical" evidence="10">
    <location>
        <begin position="28"/>
        <end position="50"/>
    </location>
</feature>
<dbReference type="PhylomeDB" id="A7RQP0"/>
<dbReference type="SMART" id="SM01381">
    <property type="entry name" value="7TM_GPCR_Srsx"/>
    <property type="match status" value="1"/>
</dbReference>
<evidence type="ECO:0000256" key="8">
    <source>
        <dbReference type="ARBA" id="ARBA00023180"/>
    </source>
</evidence>
<dbReference type="InterPro" id="IPR017452">
    <property type="entry name" value="GPCR_Rhodpsn_7TM"/>
</dbReference>
<keyword evidence="5" id="KW-0297">G-protein coupled receptor</keyword>